<feature type="non-terminal residue" evidence="5">
    <location>
        <position position="420"/>
    </location>
</feature>
<dbReference type="InterPro" id="IPR003112">
    <property type="entry name" value="Olfac-like_dom"/>
</dbReference>
<dbReference type="PANTHER" id="PTHR23192:SF31">
    <property type="entry name" value="OLFACTOMEDIN-4-LIKE"/>
    <property type="match status" value="1"/>
</dbReference>
<dbReference type="GO" id="GO:0005615">
    <property type="term" value="C:extracellular space"/>
    <property type="evidence" value="ECO:0007669"/>
    <property type="project" value="TreeGrafter"/>
</dbReference>
<dbReference type="InterPro" id="IPR050605">
    <property type="entry name" value="Olfactomedin-like_domain"/>
</dbReference>
<dbReference type="AlphaFoldDB" id="A0A8J7NND4"/>
<reference evidence="5" key="1">
    <citation type="journal article" date="2021" name="Cell">
        <title>Tracing the genetic footprints of vertebrate landing in non-teleost ray-finned fishes.</title>
        <authorList>
            <person name="Bi X."/>
            <person name="Wang K."/>
            <person name="Yang L."/>
            <person name="Pan H."/>
            <person name="Jiang H."/>
            <person name="Wei Q."/>
            <person name="Fang M."/>
            <person name="Yu H."/>
            <person name="Zhu C."/>
            <person name="Cai Y."/>
            <person name="He Y."/>
            <person name="Gan X."/>
            <person name="Zeng H."/>
            <person name="Yu D."/>
            <person name="Zhu Y."/>
            <person name="Jiang H."/>
            <person name="Qiu Q."/>
            <person name="Yang H."/>
            <person name="Zhang Y.E."/>
            <person name="Wang W."/>
            <person name="Zhu M."/>
            <person name="He S."/>
            <person name="Zhang G."/>
        </authorList>
    </citation>
    <scope>NUCLEOTIDE SEQUENCE</scope>
    <source>
        <strain evidence="5">Allg_001</strain>
    </source>
</reference>
<keyword evidence="6" id="KW-1185">Reference proteome</keyword>
<gene>
    <name evidence="5" type="primary">Olfm4_3</name>
    <name evidence="5" type="ORF">GTO95_0015591</name>
</gene>
<evidence type="ECO:0000256" key="3">
    <source>
        <dbReference type="PROSITE-ProRule" id="PRU00446"/>
    </source>
</evidence>
<evidence type="ECO:0000313" key="5">
    <source>
        <dbReference type="EMBL" id="MBN3315165.1"/>
    </source>
</evidence>
<feature type="domain" description="Olfactomedin-like" evidence="4">
    <location>
        <begin position="152"/>
        <end position="420"/>
    </location>
</feature>
<accession>A0A8J7NND4</accession>
<comment type="caution">
    <text evidence="5">The sequence shown here is derived from an EMBL/GenBank/DDBJ whole genome shotgun (WGS) entry which is preliminary data.</text>
</comment>
<evidence type="ECO:0000313" key="6">
    <source>
        <dbReference type="Proteomes" id="UP000736164"/>
    </source>
</evidence>
<dbReference type="Proteomes" id="UP000736164">
    <property type="component" value="Unassembled WGS sequence"/>
</dbReference>
<dbReference type="GO" id="GO:0007165">
    <property type="term" value="P:signal transduction"/>
    <property type="evidence" value="ECO:0007669"/>
    <property type="project" value="TreeGrafter"/>
</dbReference>
<dbReference type="EMBL" id="JAAWVO010019780">
    <property type="protein sequence ID" value="MBN3315165.1"/>
    <property type="molecule type" value="Genomic_DNA"/>
</dbReference>
<comment type="subcellular location">
    <subcellularLocation>
        <location evidence="1">Secreted</location>
    </subcellularLocation>
</comment>
<protein>
    <submittedName>
        <fullName evidence="5">OLFM4 protein</fullName>
    </submittedName>
</protein>
<dbReference type="SMART" id="SM00284">
    <property type="entry name" value="OLF"/>
    <property type="match status" value="1"/>
</dbReference>
<evidence type="ECO:0000259" key="4">
    <source>
        <dbReference type="PROSITE" id="PS51132"/>
    </source>
</evidence>
<sequence>MNFSAWDFPVQSYEEAERLVEKCQATFTTLREQVNLTEYKVPKISSTMWTLTKRVRQYEYLNKKGLYNALHFRQLDSELEGLETQIKDAHKNKAVDPSKTRELTNELSSVRVKVQRLQNFDKFNLLAMREHLRTLRNRLESCRTLDSNHQSQCSRRLLSNISSPAVTKLSIYGKSYPYGSWGRDNKDDGSVVYWVTALTSSNKYGNYLYTYPNHEDYMSSRNYQTITVTSSYSSTNAIQGPGSVLYKDAFYYNCYASGNICKYDLQTKTIISVSLPGAGNSDKFPYCYYSCSVFTDIDFATDEKGLWVIYATEENYGNVVVSKVNTTSLALIQTWRTRLFKKSVTNTFMVCGVLYATRYVNTYQEEVFYAFDTANGYETSALKLPFEKVSSTVQYLNYSPFDQRLYLFNDGYTMAFDLFF</sequence>
<dbReference type="PANTHER" id="PTHR23192">
    <property type="entry name" value="OLFACTOMEDIN-RELATED"/>
    <property type="match status" value="1"/>
</dbReference>
<name>A0A8J7NND4_ATRSP</name>
<dbReference type="Pfam" id="PF02191">
    <property type="entry name" value="OLF"/>
    <property type="match status" value="1"/>
</dbReference>
<keyword evidence="2" id="KW-0964">Secreted</keyword>
<evidence type="ECO:0000256" key="1">
    <source>
        <dbReference type="ARBA" id="ARBA00004613"/>
    </source>
</evidence>
<dbReference type="PROSITE" id="PS51132">
    <property type="entry name" value="OLF"/>
    <property type="match status" value="1"/>
</dbReference>
<feature type="non-terminal residue" evidence="5">
    <location>
        <position position="1"/>
    </location>
</feature>
<proteinExistence type="predicted"/>
<evidence type="ECO:0000256" key="2">
    <source>
        <dbReference type="ARBA" id="ARBA00022525"/>
    </source>
</evidence>
<organism evidence="5 6">
    <name type="scientific">Atractosteus spatula</name>
    <name type="common">Alligator gar</name>
    <name type="synonym">Lepisosteus spatula</name>
    <dbReference type="NCBI Taxonomy" id="7917"/>
    <lineage>
        <taxon>Eukaryota</taxon>
        <taxon>Metazoa</taxon>
        <taxon>Chordata</taxon>
        <taxon>Craniata</taxon>
        <taxon>Vertebrata</taxon>
        <taxon>Euteleostomi</taxon>
        <taxon>Actinopterygii</taxon>
        <taxon>Neopterygii</taxon>
        <taxon>Holostei</taxon>
        <taxon>Semionotiformes</taxon>
        <taxon>Lepisosteidae</taxon>
        <taxon>Atractosteus</taxon>
    </lineage>
</organism>
<comment type="caution">
    <text evidence="3">Lacks conserved residue(s) required for the propagation of feature annotation.</text>
</comment>